<protein>
    <submittedName>
        <fullName evidence="1">Putative sugar transporter</fullName>
    </submittedName>
</protein>
<organism evidence="1">
    <name type="scientific">Aedes aegypti</name>
    <name type="common">Yellowfever mosquito</name>
    <name type="synonym">Culex aegypti</name>
    <dbReference type="NCBI Taxonomy" id="7159"/>
    <lineage>
        <taxon>Eukaryota</taxon>
        <taxon>Metazoa</taxon>
        <taxon>Ecdysozoa</taxon>
        <taxon>Arthropoda</taxon>
        <taxon>Hexapoda</taxon>
        <taxon>Insecta</taxon>
        <taxon>Pterygota</taxon>
        <taxon>Neoptera</taxon>
        <taxon>Endopterygota</taxon>
        <taxon>Diptera</taxon>
        <taxon>Nematocera</taxon>
        <taxon>Culicoidea</taxon>
        <taxon>Culicidae</taxon>
        <taxon>Culicinae</taxon>
        <taxon>Aedini</taxon>
        <taxon>Aedes</taxon>
        <taxon>Stegomyia</taxon>
    </lineage>
</organism>
<dbReference type="AlphaFoldDB" id="A0A0P6K0R7"/>
<name>A0A0P6K0R7_AEDAE</name>
<evidence type="ECO:0000313" key="1">
    <source>
        <dbReference type="EMBL" id="JAN95009.1"/>
    </source>
</evidence>
<proteinExistence type="evidence at transcript level"/>
<sequence length="188" mass="21379">TNIETEIHAIKEKLTSITEVLATLTSNHVTDVSQGPREETFGSIQRSTVHPTQHSTPISELNRGTRIDASSAISYSSTDINNVSFDKRNTFSLFLSNIDTSVAQQDISNMIEESLGINEETEKISIVRLVSKWNTGGNAQYASYKVVMDKRHKRKALQTDTWPMDITFREFFDYARRTWKPTKMQSEN</sequence>
<reference evidence="1" key="1">
    <citation type="journal article" date="2016" name="PLoS ONE">
        <title>A Deep Insight into the Sialome of Male and Female Aedes aegypti Mosquitoes.</title>
        <authorList>
            <person name="Ribeiro J.M."/>
            <person name="Martin-Martin I."/>
            <person name="Arca B."/>
            <person name="Calvo E."/>
        </authorList>
    </citation>
    <scope>NUCLEOTIDE SEQUENCE</scope>
    <source>
        <strain evidence="1">Liverpool</strain>
        <tissue evidence="1">Salivary glands</tissue>
    </source>
</reference>
<keyword evidence="1" id="KW-0813">Transport</keyword>
<feature type="non-terminal residue" evidence="1">
    <location>
        <position position="1"/>
    </location>
</feature>
<accession>A0A0P6K0R7</accession>
<keyword evidence="1" id="KW-0762">Sugar transport</keyword>
<dbReference type="EMBL" id="GDUN01000910">
    <property type="protein sequence ID" value="JAN95009.1"/>
    <property type="molecule type" value="mRNA"/>
</dbReference>